<proteinExistence type="predicted"/>
<dbReference type="PROSITE" id="PS51755">
    <property type="entry name" value="OMPR_PHOB"/>
    <property type="match status" value="1"/>
</dbReference>
<dbReference type="Gene3D" id="1.10.10.10">
    <property type="entry name" value="Winged helix-like DNA-binding domain superfamily/Winged helix DNA-binding domain"/>
    <property type="match status" value="1"/>
</dbReference>
<evidence type="ECO:0000256" key="4">
    <source>
        <dbReference type="ARBA" id="ARBA00023015"/>
    </source>
</evidence>
<dbReference type="InterPro" id="IPR001789">
    <property type="entry name" value="Sig_transdc_resp-reg_receiver"/>
</dbReference>
<evidence type="ECO:0000259" key="9">
    <source>
        <dbReference type="PROSITE" id="PS50110"/>
    </source>
</evidence>
<dbReference type="EMBL" id="BOMS01000195">
    <property type="protein sequence ID" value="GIE73916.1"/>
    <property type="molecule type" value="Genomic_DNA"/>
</dbReference>
<keyword evidence="6" id="KW-0804">Transcription</keyword>
<comment type="caution">
    <text evidence="11">The sequence shown here is derived from an EMBL/GenBank/DDBJ whole genome shotgun (WGS) entry which is preliminary data.</text>
</comment>
<dbReference type="SMART" id="SM00862">
    <property type="entry name" value="Trans_reg_C"/>
    <property type="match status" value="1"/>
</dbReference>
<protein>
    <submittedName>
        <fullName evidence="11">Transcriptional regulatory protein TcrA</fullName>
    </submittedName>
</protein>
<dbReference type="PROSITE" id="PS50110">
    <property type="entry name" value="RESPONSE_REGULATORY"/>
    <property type="match status" value="1"/>
</dbReference>
<sequence>MVRVLVVEDEPRLADLLARGLREAGHTADVRHTGGDGLLAAAGSDYDAVVLDVMLPGLDGLTVCRKLRQRGVRTPVLMLTARGEVPDRIEGLDAGADDYLAKPFSFDELLARLRALHRRSYDQAQAVLQAGDLLLDPAARKVSRDGTAIDLSARELDILALLMSRAGHCVTRYQILDQVWDGETDLRSNVIDVYIASLRGKVDKPFGRHAITTLRGAGYRLEPGGG</sequence>
<name>A0ABQ4BUE7_9ACTN</name>
<feature type="domain" description="OmpR/PhoB-type" evidence="10">
    <location>
        <begin position="125"/>
        <end position="223"/>
    </location>
</feature>
<comment type="subcellular location">
    <subcellularLocation>
        <location evidence="1">Cytoplasm</location>
    </subcellularLocation>
</comment>
<feature type="domain" description="Response regulatory" evidence="9">
    <location>
        <begin position="3"/>
        <end position="117"/>
    </location>
</feature>
<keyword evidence="4" id="KW-0805">Transcription regulation</keyword>
<evidence type="ECO:0000259" key="10">
    <source>
        <dbReference type="PROSITE" id="PS51755"/>
    </source>
</evidence>
<evidence type="ECO:0000256" key="7">
    <source>
        <dbReference type="PROSITE-ProRule" id="PRU00169"/>
    </source>
</evidence>
<feature type="DNA-binding region" description="OmpR/PhoB-type" evidence="8">
    <location>
        <begin position="125"/>
        <end position="223"/>
    </location>
</feature>
<dbReference type="InterPro" id="IPR036388">
    <property type="entry name" value="WH-like_DNA-bd_sf"/>
</dbReference>
<accession>A0ABQ4BUE7</accession>
<feature type="modified residue" description="4-aspartylphosphate" evidence="7">
    <location>
        <position position="52"/>
    </location>
</feature>
<dbReference type="Gene3D" id="6.10.250.690">
    <property type="match status" value="1"/>
</dbReference>
<dbReference type="Gene3D" id="3.40.50.2300">
    <property type="match status" value="1"/>
</dbReference>
<dbReference type="CDD" id="cd19935">
    <property type="entry name" value="REC_OmpR_CusR-like"/>
    <property type="match status" value="1"/>
</dbReference>
<keyword evidence="5 8" id="KW-0238">DNA-binding</keyword>
<dbReference type="SUPFAM" id="SSF52172">
    <property type="entry name" value="CheY-like"/>
    <property type="match status" value="1"/>
</dbReference>
<dbReference type="SMART" id="SM00448">
    <property type="entry name" value="REC"/>
    <property type="match status" value="1"/>
</dbReference>
<evidence type="ECO:0000256" key="3">
    <source>
        <dbReference type="ARBA" id="ARBA00023012"/>
    </source>
</evidence>
<dbReference type="Proteomes" id="UP000624709">
    <property type="component" value="Unassembled WGS sequence"/>
</dbReference>
<dbReference type="InterPro" id="IPR011006">
    <property type="entry name" value="CheY-like_superfamily"/>
</dbReference>
<evidence type="ECO:0000256" key="8">
    <source>
        <dbReference type="PROSITE-ProRule" id="PRU01091"/>
    </source>
</evidence>
<evidence type="ECO:0000256" key="5">
    <source>
        <dbReference type="ARBA" id="ARBA00023125"/>
    </source>
</evidence>
<gene>
    <name evidence="11" type="primary">tcrA</name>
    <name evidence="11" type="ORF">Apa02nite_100240</name>
</gene>
<dbReference type="InterPro" id="IPR001867">
    <property type="entry name" value="OmpR/PhoB-type_DNA-bd"/>
</dbReference>
<evidence type="ECO:0000256" key="2">
    <source>
        <dbReference type="ARBA" id="ARBA00022553"/>
    </source>
</evidence>
<evidence type="ECO:0000313" key="11">
    <source>
        <dbReference type="EMBL" id="GIE73916.1"/>
    </source>
</evidence>
<dbReference type="Pfam" id="PF00486">
    <property type="entry name" value="Trans_reg_C"/>
    <property type="match status" value="1"/>
</dbReference>
<reference evidence="11 12" key="1">
    <citation type="submission" date="2021-01" db="EMBL/GenBank/DDBJ databases">
        <title>Whole genome shotgun sequence of Actinoplanes palleronii NBRC 14916.</title>
        <authorList>
            <person name="Komaki H."/>
            <person name="Tamura T."/>
        </authorList>
    </citation>
    <scope>NUCLEOTIDE SEQUENCE [LARGE SCALE GENOMIC DNA]</scope>
    <source>
        <strain evidence="11 12">NBRC 14916</strain>
    </source>
</reference>
<keyword evidence="3" id="KW-0902">Two-component regulatory system</keyword>
<keyword evidence="12" id="KW-1185">Reference proteome</keyword>
<dbReference type="InterPro" id="IPR039420">
    <property type="entry name" value="WalR-like"/>
</dbReference>
<dbReference type="PANTHER" id="PTHR48111:SF22">
    <property type="entry name" value="REGULATOR OF RPOS"/>
    <property type="match status" value="1"/>
</dbReference>
<evidence type="ECO:0000256" key="1">
    <source>
        <dbReference type="ARBA" id="ARBA00004496"/>
    </source>
</evidence>
<evidence type="ECO:0000256" key="6">
    <source>
        <dbReference type="ARBA" id="ARBA00023163"/>
    </source>
</evidence>
<evidence type="ECO:0000313" key="12">
    <source>
        <dbReference type="Proteomes" id="UP000624709"/>
    </source>
</evidence>
<dbReference type="PANTHER" id="PTHR48111">
    <property type="entry name" value="REGULATOR OF RPOS"/>
    <property type="match status" value="1"/>
</dbReference>
<dbReference type="Pfam" id="PF00072">
    <property type="entry name" value="Response_reg"/>
    <property type="match status" value="1"/>
</dbReference>
<organism evidence="11 12">
    <name type="scientific">Actinoplanes palleronii</name>
    <dbReference type="NCBI Taxonomy" id="113570"/>
    <lineage>
        <taxon>Bacteria</taxon>
        <taxon>Bacillati</taxon>
        <taxon>Actinomycetota</taxon>
        <taxon>Actinomycetes</taxon>
        <taxon>Micromonosporales</taxon>
        <taxon>Micromonosporaceae</taxon>
        <taxon>Actinoplanes</taxon>
    </lineage>
</organism>
<keyword evidence="2 7" id="KW-0597">Phosphoprotein</keyword>
<dbReference type="CDD" id="cd00383">
    <property type="entry name" value="trans_reg_C"/>
    <property type="match status" value="1"/>
</dbReference>